<dbReference type="EMBL" id="CM044707">
    <property type="protein sequence ID" value="KAI5653739.1"/>
    <property type="molecule type" value="Genomic_DNA"/>
</dbReference>
<comment type="caution">
    <text evidence="1">The sequence shown here is derived from an EMBL/GenBank/DDBJ whole genome shotgun (WGS) entry which is preliminary data.</text>
</comment>
<gene>
    <name evidence="1" type="ORF">M9H77_30926</name>
</gene>
<organism evidence="1 2">
    <name type="scientific">Catharanthus roseus</name>
    <name type="common">Madagascar periwinkle</name>
    <name type="synonym">Vinca rosea</name>
    <dbReference type="NCBI Taxonomy" id="4058"/>
    <lineage>
        <taxon>Eukaryota</taxon>
        <taxon>Viridiplantae</taxon>
        <taxon>Streptophyta</taxon>
        <taxon>Embryophyta</taxon>
        <taxon>Tracheophyta</taxon>
        <taxon>Spermatophyta</taxon>
        <taxon>Magnoliopsida</taxon>
        <taxon>eudicotyledons</taxon>
        <taxon>Gunneridae</taxon>
        <taxon>Pentapetalae</taxon>
        <taxon>asterids</taxon>
        <taxon>lamiids</taxon>
        <taxon>Gentianales</taxon>
        <taxon>Apocynaceae</taxon>
        <taxon>Rauvolfioideae</taxon>
        <taxon>Vinceae</taxon>
        <taxon>Catharanthinae</taxon>
        <taxon>Catharanthus</taxon>
    </lineage>
</organism>
<dbReference type="Proteomes" id="UP001060085">
    <property type="component" value="Linkage Group LG07"/>
</dbReference>
<proteinExistence type="predicted"/>
<keyword evidence="2" id="KW-1185">Reference proteome</keyword>
<evidence type="ECO:0000313" key="1">
    <source>
        <dbReference type="EMBL" id="KAI5653739.1"/>
    </source>
</evidence>
<evidence type="ECO:0000313" key="2">
    <source>
        <dbReference type="Proteomes" id="UP001060085"/>
    </source>
</evidence>
<accession>A0ACB9ZZ00</accession>
<reference evidence="2" key="1">
    <citation type="journal article" date="2023" name="Nat. Plants">
        <title>Single-cell RNA sequencing provides a high-resolution roadmap for understanding the multicellular compartmentation of specialized metabolism.</title>
        <authorList>
            <person name="Sun S."/>
            <person name="Shen X."/>
            <person name="Li Y."/>
            <person name="Li Y."/>
            <person name="Wang S."/>
            <person name="Li R."/>
            <person name="Zhang H."/>
            <person name="Shen G."/>
            <person name="Guo B."/>
            <person name="Wei J."/>
            <person name="Xu J."/>
            <person name="St-Pierre B."/>
            <person name="Chen S."/>
            <person name="Sun C."/>
        </authorList>
    </citation>
    <scope>NUCLEOTIDE SEQUENCE [LARGE SCALE GENOMIC DNA]</scope>
</reference>
<protein>
    <submittedName>
        <fullName evidence="1">Uncharacterized protein</fullName>
    </submittedName>
</protein>
<name>A0ACB9ZZ00_CATRO</name>
<sequence>MEYYWSNQSWKRMKAKSKQEDYQSMFTRDMLNFHHGDGNGFKVYGVAKVETLKPSMIKEFSKVNELPQAQEVVEKKQFVEFNSNPCAIPIVDEYNFNIAYYTSRVLEVENEGRSMEKELGTILEELPIKLFSKNNIEKFGILTHQTYSSMSNTIVKIIEACKVVFPEEELGGLYHFRGIAHQWYFPSFELHGRDSTTNLFKGDVDDVDRENQEAKDLLHGPFNSARPKKMKDNDGSLNKFEGLDNEGKASKLLIISSISKDYSGEQFGGENERVL</sequence>